<feature type="compositionally biased region" description="Gly residues" evidence="4">
    <location>
        <begin position="676"/>
        <end position="685"/>
    </location>
</feature>
<dbReference type="Gene3D" id="2.150.10.10">
    <property type="entry name" value="Serralysin-like metalloprotease, C-terminal"/>
    <property type="match status" value="1"/>
</dbReference>
<evidence type="ECO:0000256" key="2">
    <source>
        <dbReference type="ARBA" id="ARBA00022737"/>
    </source>
</evidence>
<keyword evidence="1" id="KW-0732">Signal</keyword>
<dbReference type="GO" id="GO:0005509">
    <property type="term" value="F:calcium ion binding"/>
    <property type="evidence" value="ECO:0007669"/>
    <property type="project" value="InterPro"/>
</dbReference>
<organism evidence="6 7">
    <name type="scientific">Salinarimonas ramus</name>
    <dbReference type="NCBI Taxonomy" id="690164"/>
    <lineage>
        <taxon>Bacteria</taxon>
        <taxon>Pseudomonadati</taxon>
        <taxon>Pseudomonadota</taxon>
        <taxon>Alphaproteobacteria</taxon>
        <taxon>Hyphomicrobiales</taxon>
        <taxon>Salinarimonadaceae</taxon>
        <taxon>Salinarimonas</taxon>
    </lineage>
</organism>
<feature type="domain" description="DUF4214" evidence="5">
    <location>
        <begin position="1052"/>
        <end position="1123"/>
    </location>
</feature>
<accession>A0A917QFF0</accession>
<dbReference type="InterPro" id="IPR018511">
    <property type="entry name" value="Hemolysin-typ_Ca-bd_CS"/>
</dbReference>
<name>A0A917QFF0_9HYPH</name>
<reference evidence="6 7" key="1">
    <citation type="journal article" date="2014" name="Int. J. Syst. Evol. Microbiol.">
        <title>Complete genome sequence of Corynebacterium casei LMG S-19264T (=DSM 44701T), isolated from a smear-ripened cheese.</title>
        <authorList>
            <consortium name="US DOE Joint Genome Institute (JGI-PGF)"/>
            <person name="Walter F."/>
            <person name="Albersmeier A."/>
            <person name="Kalinowski J."/>
            <person name="Ruckert C."/>
        </authorList>
    </citation>
    <scope>NUCLEOTIDE SEQUENCE [LARGE SCALE GENOMIC DNA]</scope>
    <source>
        <strain evidence="6 7">CGMCC 1.9161</strain>
    </source>
</reference>
<sequence length="1140" mass="111930">MIAVTAVNDAPDVTGNVSLPNVAEETAAPAGSALNGLSISSSDVDGTVTGYAVAANAANATTQGTWQYSTDGTTWAAIGTVDDAAGALALSAATQLRFVPAENYAGTPPALTIRAIDSTYGGAFSSTNGGTETRQTIDVSTNGASSAVSSGTGTIGLTVTPVNDAPTANPAFGYVNAGVSTETGELVTITDTNLHEGDPDDDGAGVTYTVTTATANGTLFLDANSNGIIDGGEAIALNGTFTQANIDAGLIKYEHGGGAGASDSFVFSVADGLEDSAAPLTGLTFAITVAARPVVTIGGGAPAHVEDAGATVVAPNLTLTDADSANLAGATVTITDFVPGDALNFTNSGGITGSLNGSGVLTLTGSASVADYQAALRSITYSTTNDNPATGVGNGDRVISFTVTDGALQSVAGTSQTVTVANANDAPELDASQSPALTNVGEDAAAPVGAAGTLVSALVGGMTDVDTGAVQGIAITATSSLGTLWYSIDAGTTWTQAPAVSASAALLLQGNARVYFQPSTDVNGAIPNALTFRAWDRTTGTNGGTADTTTNGGGTAFSTATDLVSVTVDAVNDAPDLTVPATIAVTEGVATALTGITVSDIDAGLGSVTVTLGVPSGTLAATTGSGVTVGGTPTALTLSGTVTAINAFIAASNVRFTTDPAVSTDVTLTVAVDDGGNTGSGGTLGDNGTVTLDVSPPPPPGGGGGGGGGGAPPPATGTIDGATVATTTTTGPDGAPQTQVVVTPTASTRVEDPQTPASDLADIPIGPGEGTAALRAGLPTGAGLVVEGKPGALTPQAGLADLLARIGDDVPAGAERDAMNAAAGRYTASLSGEAPLVVRTVTPTVAQGTTSLPEPILIAGGAGTGAPEALVIDVSGLPSGTVITLSDVDFAVIVGAVTVQGGAGPNVVFGDDAAQVIVLGEDDDVLNGGGGDDTIGSAGGNDRITGGMGDDTLFGGDGTDFAYYSGARADHVVTRGADGLANAVSGPEGADTLATIERLVFSDGVIAFDLSPITDPIYRLYAAAFGRTPDQGGFEFWIDRALTGQGTLIEFARYFVVSPEYTALYGPVATLPDTTFVDTLYQNILSREGEAEGRAFWLGRLADGMERAHVLASFTESAENVANNAEVLAQGVLLSEATFG</sequence>
<evidence type="ECO:0000259" key="5">
    <source>
        <dbReference type="Pfam" id="PF13946"/>
    </source>
</evidence>
<feature type="region of interest" description="Disordered" evidence="4">
    <location>
        <begin position="672"/>
        <end position="772"/>
    </location>
</feature>
<keyword evidence="2" id="KW-0677">Repeat</keyword>
<dbReference type="Pfam" id="PF16184">
    <property type="entry name" value="Cadherin_3"/>
    <property type="match status" value="1"/>
</dbReference>
<gene>
    <name evidence="6" type="ORF">GCM10011322_38010</name>
</gene>
<dbReference type="InterPro" id="IPR039005">
    <property type="entry name" value="CSPG_rpt"/>
</dbReference>
<dbReference type="AlphaFoldDB" id="A0A917QFF0"/>
<dbReference type="PRINTS" id="PR00313">
    <property type="entry name" value="CABNDNGRPT"/>
</dbReference>
<evidence type="ECO:0000256" key="3">
    <source>
        <dbReference type="ARBA" id="ARBA00023180"/>
    </source>
</evidence>
<dbReference type="InterPro" id="IPR011049">
    <property type="entry name" value="Serralysin-like_metalloprot_C"/>
</dbReference>
<dbReference type="InterPro" id="IPR038255">
    <property type="entry name" value="PBS_linker_sf"/>
</dbReference>
<protein>
    <recommendedName>
        <fullName evidence="5">DUF4214 domain-containing protein</fullName>
    </recommendedName>
</protein>
<evidence type="ECO:0000313" key="6">
    <source>
        <dbReference type="EMBL" id="GGK47319.1"/>
    </source>
</evidence>
<keyword evidence="7" id="KW-1185">Reference proteome</keyword>
<proteinExistence type="predicted"/>
<dbReference type="EMBL" id="BMMF01000012">
    <property type="protein sequence ID" value="GGK47319.1"/>
    <property type="molecule type" value="Genomic_DNA"/>
</dbReference>
<feature type="compositionally biased region" description="Low complexity" evidence="4">
    <location>
        <begin position="716"/>
        <end position="739"/>
    </location>
</feature>
<dbReference type="Pfam" id="PF13946">
    <property type="entry name" value="DUF4214"/>
    <property type="match status" value="1"/>
</dbReference>
<dbReference type="PROSITE" id="PS51854">
    <property type="entry name" value="CSPG"/>
    <property type="match status" value="1"/>
</dbReference>
<dbReference type="PROSITE" id="PS00330">
    <property type="entry name" value="HEMOLYSIN_CALCIUM"/>
    <property type="match status" value="2"/>
</dbReference>
<dbReference type="InterPro" id="IPR025282">
    <property type="entry name" value="DUF4214"/>
</dbReference>
<keyword evidence="3" id="KW-0325">Glycoprotein</keyword>
<dbReference type="PANTHER" id="PTHR45739">
    <property type="entry name" value="MATRIX PROTEIN, PUTATIVE-RELATED"/>
    <property type="match status" value="1"/>
</dbReference>
<evidence type="ECO:0000313" key="7">
    <source>
        <dbReference type="Proteomes" id="UP000600449"/>
    </source>
</evidence>
<evidence type="ECO:0000256" key="4">
    <source>
        <dbReference type="SAM" id="MobiDB-lite"/>
    </source>
</evidence>
<dbReference type="InterPro" id="IPR051561">
    <property type="entry name" value="FRAS1_ECM"/>
</dbReference>
<dbReference type="InterPro" id="IPR001343">
    <property type="entry name" value="Hemolysn_Ca-bd"/>
</dbReference>
<dbReference type="Pfam" id="PF00353">
    <property type="entry name" value="HemolysinCabind"/>
    <property type="match status" value="2"/>
</dbReference>
<dbReference type="SUPFAM" id="SSF51120">
    <property type="entry name" value="beta-Roll"/>
    <property type="match status" value="1"/>
</dbReference>
<dbReference type="Gene3D" id="1.10.3130.20">
    <property type="entry name" value="Phycobilisome linker domain"/>
    <property type="match status" value="1"/>
</dbReference>
<dbReference type="Proteomes" id="UP000600449">
    <property type="component" value="Unassembled WGS sequence"/>
</dbReference>
<dbReference type="PANTHER" id="PTHR45739:SF8">
    <property type="entry name" value="FRAS1-RELATED EXTRACELLULAR MATRIX PROTEIN 1"/>
    <property type="match status" value="1"/>
</dbReference>
<evidence type="ECO:0000256" key="1">
    <source>
        <dbReference type="ARBA" id="ARBA00022729"/>
    </source>
</evidence>
<dbReference type="GO" id="GO:0009653">
    <property type="term" value="P:anatomical structure morphogenesis"/>
    <property type="evidence" value="ECO:0007669"/>
    <property type="project" value="TreeGrafter"/>
</dbReference>
<comment type="caution">
    <text evidence="6">The sequence shown here is derived from an EMBL/GenBank/DDBJ whole genome shotgun (WGS) entry which is preliminary data.</text>
</comment>